<dbReference type="InterPro" id="IPR029052">
    <property type="entry name" value="Metallo-depent_PP-like"/>
</dbReference>
<evidence type="ECO:0000256" key="7">
    <source>
        <dbReference type="ARBA" id="ARBA00048336"/>
    </source>
</evidence>
<evidence type="ECO:0000313" key="11">
    <source>
        <dbReference type="WBParaSite" id="jg13549"/>
    </source>
</evidence>
<evidence type="ECO:0000256" key="5">
    <source>
        <dbReference type="ARBA" id="ARBA00023211"/>
    </source>
</evidence>
<dbReference type="AlphaFoldDB" id="A0A915CY71"/>
<sequence length="204" mass="22832">MSSCASQCFVEVEAPLVICGDIHGQYADLLRIFSQSGFPTDTNYLFLGDYVDRGRQNIEAICLLFCYKVKYSENFFMLRGNHECPMINRVLWLSGGDLPSLQESSNCGTPSKKRSICMPLAGLANTRGASYVFGADVVVDACRTLDIDLIARAHQVVQDGYEFFANRRLVTIFSAPHYCGQFDNSRCNHDSQRGSQLFLQRLPS</sequence>
<dbReference type="GO" id="GO:0005634">
    <property type="term" value="C:nucleus"/>
    <property type="evidence" value="ECO:0007669"/>
    <property type="project" value="TreeGrafter"/>
</dbReference>
<keyword evidence="4" id="KW-0904">Protein phosphatase</keyword>
<dbReference type="PRINTS" id="PR00114">
    <property type="entry name" value="STPHPHTASE"/>
</dbReference>
<evidence type="ECO:0000256" key="2">
    <source>
        <dbReference type="ARBA" id="ARBA00022723"/>
    </source>
</evidence>
<evidence type="ECO:0000256" key="4">
    <source>
        <dbReference type="ARBA" id="ARBA00022912"/>
    </source>
</evidence>
<dbReference type="InterPro" id="IPR006186">
    <property type="entry name" value="Ser/Thr-sp_prot-phosphatase"/>
</dbReference>
<dbReference type="PANTHER" id="PTHR11668:SF300">
    <property type="entry name" value="SERINE_THREONINE-PROTEIN PHOSPHATASE"/>
    <property type="match status" value="1"/>
</dbReference>
<keyword evidence="2" id="KW-0479">Metal-binding</keyword>
<comment type="catalytic activity">
    <reaction evidence="7 8">
        <text>O-phospho-L-threonyl-[protein] + H2O = L-threonyl-[protein] + phosphate</text>
        <dbReference type="Rhea" id="RHEA:47004"/>
        <dbReference type="Rhea" id="RHEA-COMP:11060"/>
        <dbReference type="Rhea" id="RHEA-COMP:11605"/>
        <dbReference type="ChEBI" id="CHEBI:15377"/>
        <dbReference type="ChEBI" id="CHEBI:30013"/>
        <dbReference type="ChEBI" id="CHEBI:43474"/>
        <dbReference type="ChEBI" id="CHEBI:61977"/>
        <dbReference type="EC" id="3.1.3.16"/>
    </reaction>
</comment>
<keyword evidence="10" id="KW-1185">Reference proteome</keyword>
<dbReference type="Pfam" id="PF00149">
    <property type="entry name" value="Metallophos"/>
    <property type="match status" value="1"/>
</dbReference>
<dbReference type="GO" id="GO:0005737">
    <property type="term" value="C:cytoplasm"/>
    <property type="evidence" value="ECO:0007669"/>
    <property type="project" value="TreeGrafter"/>
</dbReference>
<keyword evidence="3 8" id="KW-0378">Hydrolase</keyword>
<name>A0A915CY71_9BILA</name>
<evidence type="ECO:0000256" key="6">
    <source>
        <dbReference type="ARBA" id="ARBA00047761"/>
    </source>
</evidence>
<comment type="cofactor">
    <cofactor evidence="1">
        <name>Mn(2+)</name>
        <dbReference type="ChEBI" id="CHEBI:29035"/>
    </cofactor>
</comment>
<organism evidence="10 11">
    <name type="scientific">Ditylenchus dipsaci</name>
    <dbReference type="NCBI Taxonomy" id="166011"/>
    <lineage>
        <taxon>Eukaryota</taxon>
        <taxon>Metazoa</taxon>
        <taxon>Ecdysozoa</taxon>
        <taxon>Nematoda</taxon>
        <taxon>Chromadorea</taxon>
        <taxon>Rhabditida</taxon>
        <taxon>Tylenchina</taxon>
        <taxon>Tylenchomorpha</taxon>
        <taxon>Sphaerularioidea</taxon>
        <taxon>Anguinidae</taxon>
        <taxon>Anguininae</taxon>
        <taxon>Ditylenchus</taxon>
    </lineage>
</organism>
<dbReference type="SUPFAM" id="SSF56300">
    <property type="entry name" value="Metallo-dependent phosphatases"/>
    <property type="match status" value="1"/>
</dbReference>
<protein>
    <recommendedName>
        <fullName evidence="8">Serine/threonine-protein phosphatase</fullName>
        <ecNumber evidence="8">3.1.3.16</ecNumber>
    </recommendedName>
</protein>
<feature type="domain" description="Serine/threonine specific protein phosphatases" evidence="9">
    <location>
        <begin position="78"/>
        <end position="83"/>
    </location>
</feature>
<dbReference type="WBParaSite" id="jg13549">
    <property type="protein sequence ID" value="jg13549"/>
    <property type="gene ID" value="jg13549"/>
</dbReference>
<dbReference type="GO" id="GO:0004722">
    <property type="term" value="F:protein serine/threonine phosphatase activity"/>
    <property type="evidence" value="ECO:0007669"/>
    <property type="project" value="UniProtKB-EC"/>
</dbReference>
<reference evidence="11" key="1">
    <citation type="submission" date="2022-11" db="UniProtKB">
        <authorList>
            <consortium name="WormBaseParasite"/>
        </authorList>
    </citation>
    <scope>IDENTIFICATION</scope>
</reference>
<evidence type="ECO:0000256" key="1">
    <source>
        <dbReference type="ARBA" id="ARBA00001936"/>
    </source>
</evidence>
<accession>A0A915CY71</accession>
<proteinExistence type="inferred from homology"/>
<dbReference type="Gene3D" id="3.60.21.10">
    <property type="match status" value="2"/>
</dbReference>
<evidence type="ECO:0000313" key="10">
    <source>
        <dbReference type="Proteomes" id="UP000887574"/>
    </source>
</evidence>
<dbReference type="Proteomes" id="UP000887574">
    <property type="component" value="Unplaced"/>
</dbReference>
<dbReference type="PANTHER" id="PTHR11668">
    <property type="entry name" value="SERINE/THREONINE PROTEIN PHOSPHATASE"/>
    <property type="match status" value="1"/>
</dbReference>
<dbReference type="SMART" id="SM00156">
    <property type="entry name" value="PP2Ac"/>
    <property type="match status" value="1"/>
</dbReference>
<evidence type="ECO:0000259" key="9">
    <source>
        <dbReference type="PROSITE" id="PS00125"/>
    </source>
</evidence>
<dbReference type="InterPro" id="IPR050341">
    <property type="entry name" value="PP1_catalytic_subunit"/>
</dbReference>
<dbReference type="PROSITE" id="PS00125">
    <property type="entry name" value="SER_THR_PHOSPHATASE"/>
    <property type="match status" value="1"/>
</dbReference>
<keyword evidence="5" id="KW-0464">Manganese</keyword>
<dbReference type="InterPro" id="IPR004843">
    <property type="entry name" value="Calcineurin-like_PHP"/>
</dbReference>
<dbReference type="EC" id="3.1.3.16" evidence="8"/>
<evidence type="ECO:0000256" key="8">
    <source>
        <dbReference type="RuleBase" id="RU004273"/>
    </source>
</evidence>
<comment type="catalytic activity">
    <reaction evidence="6">
        <text>O-phospho-L-seryl-[protein] + H2O = L-seryl-[protein] + phosphate</text>
        <dbReference type="Rhea" id="RHEA:20629"/>
        <dbReference type="Rhea" id="RHEA-COMP:9863"/>
        <dbReference type="Rhea" id="RHEA-COMP:11604"/>
        <dbReference type="ChEBI" id="CHEBI:15377"/>
        <dbReference type="ChEBI" id="CHEBI:29999"/>
        <dbReference type="ChEBI" id="CHEBI:43474"/>
        <dbReference type="ChEBI" id="CHEBI:83421"/>
        <dbReference type="EC" id="3.1.3.16"/>
    </reaction>
</comment>
<comment type="similarity">
    <text evidence="8">Belongs to the PPP phosphatase family.</text>
</comment>
<evidence type="ECO:0000256" key="3">
    <source>
        <dbReference type="ARBA" id="ARBA00022801"/>
    </source>
</evidence>